<keyword evidence="8" id="KW-1185">Reference proteome</keyword>
<evidence type="ECO:0000313" key="8">
    <source>
        <dbReference type="Proteomes" id="UP001595528"/>
    </source>
</evidence>
<gene>
    <name evidence="7" type="ORF">ACFOGJ_07350</name>
</gene>
<accession>A0ABV7KXD0</accession>
<keyword evidence="2" id="KW-1003">Cell membrane</keyword>
<organism evidence="7 8">
    <name type="scientific">Marinibaculum pumilum</name>
    <dbReference type="NCBI Taxonomy" id="1766165"/>
    <lineage>
        <taxon>Bacteria</taxon>
        <taxon>Pseudomonadati</taxon>
        <taxon>Pseudomonadota</taxon>
        <taxon>Alphaproteobacteria</taxon>
        <taxon>Rhodospirillales</taxon>
        <taxon>Rhodospirillaceae</taxon>
        <taxon>Marinibaculum</taxon>
    </lineage>
</organism>
<dbReference type="CDD" id="cd06581">
    <property type="entry name" value="TM_PBP1_LivM_like"/>
    <property type="match status" value="1"/>
</dbReference>
<evidence type="ECO:0000256" key="5">
    <source>
        <dbReference type="ARBA" id="ARBA00023136"/>
    </source>
</evidence>
<evidence type="ECO:0000313" key="7">
    <source>
        <dbReference type="EMBL" id="MFC3227038.1"/>
    </source>
</evidence>
<comment type="caution">
    <text evidence="7">The sequence shown here is derived from an EMBL/GenBank/DDBJ whole genome shotgun (WGS) entry which is preliminary data.</text>
</comment>
<dbReference type="Pfam" id="PF02653">
    <property type="entry name" value="BPD_transp_2"/>
    <property type="match status" value="1"/>
</dbReference>
<feature type="transmembrane region" description="Helical" evidence="6">
    <location>
        <begin position="45"/>
        <end position="64"/>
    </location>
</feature>
<protein>
    <submittedName>
        <fullName evidence="7">Branched-chain amino acid ABC transporter permease</fullName>
    </submittedName>
</protein>
<comment type="subcellular location">
    <subcellularLocation>
        <location evidence="1">Cell membrane</location>
        <topology evidence="1">Multi-pass membrane protein</topology>
    </subcellularLocation>
</comment>
<name>A0ABV7KXD0_9PROT</name>
<feature type="transmembrane region" description="Helical" evidence="6">
    <location>
        <begin position="12"/>
        <end position="33"/>
    </location>
</feature>
<evidence type="ECO:0000256" key="1">
    <source>
        <dbReference type="ARBA" id="ARBA00004651"/>
    </source>
</evidence>
<feature type="transmembrane region" description="Helical" evidence="6">
    <location>
        <begin position="134"/>
        <end position="155"/>
    </location>
</feature>
<dbReference type="PANTHER" id="PTHR30482">
    <property type="entry name" value="HIGH-AFFINITY BRANCHED-CHAIN AMINO ACID TRANSPORT SYSTEM PERMEASE"/>
    <property type="match status" value="1"/>
</dbReference>
<feature type="transmembrane region" description="Helical" evidence="6">
    <location>
        <begin position="167"/>
        <end position="188"/>
    </location>
</feature>
<sequence length="340" mass="36778">MARYSVERTTRTAQAGLGIFVIVLAVLVSLPFWAGRADMRLIMEICYFLALAQMWNLLAGYAGLVSIGQQAFVGLGGYALFVFAIYLDIHPLLCLVLAGLAAAIFAVPTAFVVFRLRGAYFAIGTWVVAEVYRLVFAQVSALGGGSGMSLPIAVVKELGTSPLGRDMIFYFICLGLAVGTTAIVYWLLRARHGLALTAIRDSEVASRSLGVDAFRTKFWLYVVVAGITGTVGALIFLLKLRISPDAAFSLQDWTASVLFIVIIGGIGRIEGPIVGTLVFFVLRGLLADLGSWYLIVLGALAVLVMLFAPQGIWGLVAERLGWHFFPVRRRLKVHGATEPE</sequence>
<keyword evidence="3 6" id="KW-0812">Transmembrane</keyword>
<dbReference type="InterPro" id="IPR043428">
    <property type="entry name" value="LivM-like"/>
</dbReference>
<evidence type="ECO:0000256" key="2">
    <source>
        <dbReference type="ARBA" id="ARBA00022475"/>
    </source>
</evidence>
<dbReference type="Proteomes" id="UP001595528">
    <property type="component" value="Unassembled WGS sequence"/>
</dbReference>
<dbReference type="RefSeq" id="WP_379899199.1">
    <property type="nucleotide sequence ID" value="NZ_JBHRTR010000019.1"/>
</dbReference>
<dbReference type="InterPro" id="IPR001851">
    <property type="entry name" value="ABC_transp_permease"/>
</dbReference>
<evidence type="ECO:0000256" key="3">
    <source>
        <dbReference type="ARBA" id="ARBA00022692"/>
    </source>
</evidence>
<evidence type="ECO:0000256" key="4">
    <source>
        <dbReference type="ARBA" id="ARBA00022989"/>
    </source>
</evidence>
<reference evidence="8" key="1">
    <citation type="journal article" date="2019" name="Int. J. Syst. Evol. Microbiol.">
        <title>The Global Catalogue of Microorganisms (GCM) 10K type strain sequencing project: providing services to taxonomists for standard genome sequencing and annotation.</title>
        <authorList>
            <consortium name="The Broad Institute Genomics Platform"/>
            <consortium name="The Broad Institute Genome Sequencing Center for Infectious Disease"/>
            <person name="Wu L."/>
            <person name="Ma J."/>
        </authorList>
    </citation>
    <scope>NUCLEOTIDE SEQUENCE [LARGE SCALE GENOMIC DNA]</scope>
    <source>
        <strain evidence="8">KCTC 42964</strain>
    </source>
</reference>
<feature type="transmembrane region" description="Helical" evidence="6">
    <location>
        <begin position="70"/>
        <end position="87"/>
    </location>
</feature>
<keyword evidence="4 6" id="KW-1133">Transmembrane helix</keyword>
<feature type="transmembrane region" description="Helical" evidence="6">
    <location>
        <begin position="258"/>
        <end position="286"/>
    </location>
</feature>
<feature type="transmembrane region" description="Helical" evidence="6">
    <location>
        <begin position="292"/>
        <end position="316"/>
    </location>
</feature>
<keyword evidence="5 6" id="KW-0472">Membrane</keyword>
<dbReference type="EMBL" id="JBHRTR010000019">
    <property type="protein sequence ID" value="MFC3227038.1"/>
    <property type="molecule type" value="Genomic_DNA"/>
</dbReference>
<dbReference type="PANTHER" id="PTHR30482:SF17">
    <property type="entry name" value="ABC TRANSPORTER ATP-BINDING PROTEIN"/>
    <property type="match status" value="1"/>
</dbReference>
<evidence type="ECO:0000256" key="6">
    <source>
        <dbReference type="SAM" id="Phobius"/>
    </source>
</evidence>
<feature type="transmembrane region" description="Helical" evidence="6">
    <location>
        <begin position="92"/>
        <end position="114"/>
    </location>
</feature>
<proteinExistence type="predicted"/>
<feature type="transmembrane region" description="Helical" evidence="6">
    <location>
        <begin position="218"/>
        <end position="238"/>
    </location>
</feature>